<dbReference type="PROSITE" id="PS51257">
    <property type="entry name" value="PROKAR_LIPOPROTEIN"/>
    <property type="match status" value="1"/>
</dbReference>
<accession>A0A543DKI0</accession>
<dbReference type="Gene3D" id="3.20.20.80">
    <property type="entry name" value="Glycosidases"/>
    <property type="match status" value="1"/>
</dbReference>
<evidence type="ECO:0000313" key="3">
    <source>
        <dbReference type="Proteomes" id="UP000315677"/>
    </source>
</evidence>
<evidence type="ECO:0000313" key="2">
    <source>
        <dbReference type="EMBL" id="TQM09838.1"/>
    </source>
</evidence>
<reference evidence="2 3" key="1">
    <citation type="submission" date="2019-06" db="EMBL/GenBank/DDBJ databases">
        <title>Sequencing the genomes of 1000 actinobacteria strains.</title>
        <authorList>
            <person name="Klenk H.-P."/>
        </authorList>
    </citation>
    <scope>NUCLEOTIDE SEQUENCE [LARGE SCALE GENOMIC DNA]</scope>
    <source>
        <strain evidence="2 3">DSM 45301</strain>
    </source>
</reference>
<keyword evidence="3" id="KW-1185">Reference proteome</keyword>
<evidence type="ECO:0008006" key="4">
    <source>
        <dbReference type="Google" id="ProtNLM"/>
    </source>
</evidence>
<feature type="chain" id="PRO_5021872149" description="Glycoside hydrolase family 42 N-terminal domain-containing protein" evidence="1">
    <location>
        <begin position="30"/>
        <end position="412"/>
    </location>
</feature>
<name>A0A543DKI0_9PSEU</name>
<feature type="signal peptide" evidence="1">
    <location>
        <begin position="1"/>
        <end position="29"/>
    </location>
</feature>
<comment type="caution">
    <text evidence="2">The sequence shown here is derived from an EMBL/GenBank/DDBJ whole genome shotgun (WGS) entry which is preliminary data.</text>
</comment>
<dbReference type="EMBL" id="VFPA01000003">
    <property type="protein sequence ID" value="TQM09838.1"/>
    <property type="molecule type" value="Genomic_DNA"/>
</dbReference>
<dbReference type="SUPFAM" id="SSF51445">
    <property type="entry name" value="(Trans)glycosidases"/>
    <property type="match status" value="1"/>
</dbReference>
<dbReference type="AlphaFoldDB" id="A0A543DKI0"/>
<gene>
    <name evidence="2" type="ORF">FB558_5612</name>
</gene>
<evidence type="ECO:0000256" key="1">
    <source>
        <dbReference type="SAM" id="SignalP"/>
    </source>
</evidence>
<protein>
    <recommendedName>
        <fullName evidence="4">Glycoside hydrolase family 42 N-terminal domain-containing protein</fullName>
    </recommendedName>
</protein>
<keyword evidence="1" id="KW-0732">Signal</keyword>
<dbReference type="Proteomes" id="UP000315677">
    <property type="component" value="Unassembled WGS sequence"/>
</dbReference>
<proteinExistence type="predicted"/>
<sequence>MTVARFLSPRPLVLLLTALSVACSSTAPAAPSTTPATDIAFGTLISDVERTEVEARNGVSVAMVELSWEQGEPAQDEFDEEYLSAVREDVDAHRAAGRSVTLGLGLHMPPPWVFDLPDSRFVDETGEESEAPNLVFNQRLRERAEAYLAEVAAEVDLQRVDTVRLTSGGMAEVLYPDGGYWAFDRNALNGPDLPPTMEPNPAPGQRPGAPWDDEAQALAWAQWYVDALVDVVEWQLTIFADLGFRGRYEVLTPGVGVQPREFDDAVADGLPPGVLGAGAAWDLFYSRLPERGDLVAYVSSVADGSGGDDGCAPNDDAVALDSDEVEDWSATRWIARVAREYGLPLSGENAGWQQDYSPDAFYRDDSDEGMMAVALRQARSCGFDTFYWAHDAQLWDGTVSFDSYAARIAAGS</sequence>
<dbReference type="InterPro" id="IPR017853">
    <property type="entry name" value="GH"/>
</dbReference>
<organism evidence="2 3">
    <name type="scientific">Pseudonocardia kunmingensis</name>
    <dbReference type="NCBI Taxonomy" id="630975"/>
    <lineage>
        <taxon>Bacteria</taxon>
        <taxon>Bacillati</taxon>
        <taxon>Actinomycetota</taxon>
        <taxon>Actinomycetes</taxon>
        <taxon>Pseudonocardiales</taxon>
        <taxon>Pseudonocardiaceae</taxon>
        <taxon>Pseudonocardia</taxon>
    </lineage>
</organism>